<comment type="caution">
    <text evidence="1">The sequence shown here is derived from an EMBL/GenBank/DDBJ whole genome shotgun (WGS) entry which is preliminary data.</text>
</comment>
<protein>
    <submittedName>
        <fullName evidence="1">ASCH domain-containing protein</fullName>
    </submittedName>
</protein>
<sequence>MLFKADILEKIASGQVDLAFRRWRRPSVSEGGRLRTPVGVLRIGAVEMVELSAVTPEEARRAGYPEFDAFQAEFERDDALPLYRIRIDAVVADERAALRGQAIVQPDEFATIIDRFERWDRVAARSGYHRAILAIIAERPSTPAGKLAEAVGIDKIKFKRDVRKLKELGLTESLHIGYRLSPRGQSVLALLSGENA</sequence>
<gene>
    <name evidence="1" type="ORF">DUT91_03815</name>
</gene>
<accession>A0A368K5I0</accession>
<dbReference type="RefSeq" id="WP_114439076.1">
    <property type="nucleotide sequence ID" value="NZ_QOZG01000002.1"/>
</dbReference>
<evidence type="ECO:0000313" key="2">
    <source>
        <dbReference type="Proteomes" id="UP000253420"/>
    </source>
</evidence>
<dbReference type="AlphaFoldDB" id="A0A368K5I0"/>
<dbReference type="Proteomes" id="UP000253420">
    <property type="component" value="Unassembled WGS sequence"/>
</dbReference>
<proteinExistence type="predicted"/>
<dbReference type="EMBL" id="QOZG01000002">
    <property type="protein sequence ID" value="RCS24629.1"/>
    <property type="molecule type" value="Genomic_DNA"/>
</dbReference>
<dbReference type="OrthoDB" id="121143at2"/>
<dbReference type="SUPFAM" id="SSF46785">
    <property type="entry name" value="Winged helix' DNA-binding domain"/>
    <property type="match status" value="1"/>
</dbReference>
<dbReference type="InterPro" id="IPR036390">
    <property type="entry name" value="WH_DNA-bd_sf"/>
</dbReference>
<keyword evidence="2" id="KW-1185">Reference proteome</keyword>
<evidence type="ECO:0000313" key="1">
    <source>
        <dbReference type="EMBL" id="RCS24629.1"/>
    </source>
</evidence>
<organism evidence="1 2">
    <name type="scientific">Phyllobacterium salinisoli</name>
    <dbReference type="NCBI Taxonomy" id="1899321"/>
    <lineage>
        <taxon>Bacteria</taxon>
        <taxon>Pseudomonadati</taxon>
        <taxon>Pseudomonadota</taxon>
        <taxon>Alphaproteobacteria</taxon>
        <taxon>Hyphomicrobiales</taxon>
        <taxon>Phyllobacteriaceae</taxon>
        <taxon>Phyllobacterium</taxon>
    </lineage>
</organism>
<name>A0A368K5I0_9HYPH</name>
<reference evidence="1 2" key="1">
    <citation type="submission" date="2018-07" db="EMBL/GenBank/DDBJ databases">
        <title>The draft genome of Phyllobacterium salinisoli.</title>
        <authorList>
            <person name="Liu L."/>
            <person name="Li L."/>
            <person name="Zhang X."/>
            <person name="Liang L."/>
        </authorList>
    </citation>
    <scope>NUCLEOTIDE SEQUENCE [LARGE SCALE GENOMIC DNA]</scope>
    <source>
        <strain evidence="1 2">LLAN61</strain>
    </source>
</reference>